<sequence length="243" mass="26665">MPDSAFAIIYAEQLASQGFGHPLAYASAGTRFGTGVPLPEAQIGDVGIVSDGSFFRVFNAVHSKDDAINNNEVPEDFTQLQYDRRLRPGKRLCLDKGVYYRKGITSSTVQEDVGVTGSLGVDANISFEFTGHKYAGAALFLEDPAYKDGVLPNNAFRSYMRNNFEKWRAFSYGVDSDLVLVTGCIYTTRWKTSYCASEATVCEMTLQHAVDSTQSSSTATFKQARLSSPEFKMGPFDYDPSAP</sequence>
<dbReference type="EMBL" id="SGPM01001022">
    <property type="protein sequence ID" value="THH13776.1"/>
    <property type="molecule type" value="Genomic_DNA"/>
</dbReference>
<name>A0A4S4LND4_9APHY</name>
<keyword evidence="2" id="KW-1185">Reference proteome</keyword>
<comment type="caution">
    <text evidence="1">The sequence shown here is derived from an EMBL/GenBank/DDBJ whole genome shotgun (WGS) entry which is preliminary data.</text>
</comment>
<organism evidence="1 2">
    <name type="scientific">Antrodiella citrinella</name>
    <dbReference type="NCBI Taxonomy" id="2447956"/>
    <lineage>
        <taxon>Eukaryota</taxon>
        <taxon>Fungi</taxon>
        <taxon>Dikarya</taxon>
        <taxon>Basidiomycota</taxon>
        <taxon>Agaricomycotina</taxon>
        <taxon>Agaricomycetes</taxon>
        <taxon>Polyporales</taxon>
        <taxon>Steccherinaceae</taxon>
        <taxon>Antrodiella</taxon>
    </lineage>
</organism>
<reference evidence="1 2" key="1">
    <citation type="submission" date="2019-02" db="EMBL/GenBank/DDBJ databases">
        <title>Genome sequencing of the rare red list fungi Antrodiella citrinella (Flaviporus citrinellus).</title>
        <authorList>
            <person name="Buettner E."/>
            <person name="Kellner H."/>
        </authorList>
    </citation>
    <scope>NUCLEOTIDE SEQUENCE [LARGE SCALE GENOMIC DNA]</scope>
    <source>
        <strain evidence="1 2">DSM 108506</strain>
    </source>
</reference>
<protein>
    <submittedName>
        <fullName evidence="1">Uncharacterized protein</fullName>
    </submittedName>
</protein>
<dbReference type="AlphaFoldDB" id="A0A4S4LND4"/>
<feature type="non-terminal residue" evidence="1">
    <location>
        <position position="243"/>
    </location>
</feature>
<proteinExistence type="predicted"/>
<evidence type="ECO:0000313" key="2">
    <source>
        <dbReference type="Proteomes" id="UP000308730"/>
    </source>
</evidence>
<gene>
    <name evidence="1" type="ORF">EUX98_g9684</name>
</gene>
<dbReference type="Proteomes" id="UP000308730">
    <property type="component" value="Unassembled WGS sequence"/>
</dbReference>
<accession>A0A4S4LND4</accession>
<dbReference type="OrthoDB" id="3222453at2759"/>
<evidence type="ECO:0000313" key="1">
    <source>
        <dbReference type="EMBL" id="THH13776.1"/>
    </source>
</evidence>